<gene>
    <name evidence="1" type="ORF">WJU16_25385</name>
</gene>
<reference evidence="2" key="1">
    <citation type="submission" date="2024-03" db="EMBL/GenBank/DDBJ databases">
        <title>Chitinophaga horti sp. nov., isolated from garden soil.</title>
        <authorList>
            <person name="Lee D.S."/>
            <person name="Han D.M."/>
            <person name="Baek J.H."/>
            <person name="Choi D.G."/>
            <person name="Jeon J.H."/>
            <person name="Jeon C.O."/>
        </authorList>
    </citation>
    <scope>NUCLEOTIDE SEQUENCE [LARGE SCALE GENOMIC DNA]</scope>
    <source>
        <strain evidence="2">GPA1</strain>
    </source>
</reference>
<dbReference type="RefSeq" id="WP_341836156.1">
    <property type="nucleotide sequence ID" value="NZ_CP149822.1"/>
</dbReference>
<sequence>MKMLGLIFGGMMLALQARSQFTDSTHYYFKYASTGSVNKTQDGSSYLLNNHFAFKISKKKMVLNADAGYIYGKQDQALTNSDLSASLNFNRYVGDSRRFYYWGLTSYLKSVSLKVNDQFQGGAGAAYDVVSRPNSLLNVSNGILFESNDLLLKDTIPDVYHTFRNSLRLYYKFTMMRIVALEGSHFYQQSFRYFDDHILKSTNSLSVKLRSWLSITAALNYNKINRTERENLFMNYGLTVEKYF</sequence>
<accession>A0ABZ2YNH4</accession>
<name>A0ABZ2YNH4_9BACT</name>
<proteinExistence type="predicted"/>
<evidence type="ECO:0000313" key="2">
    <source>
        <dbReference type="Proteomes" id="UP001485459"/>
    </source>
</evidence>
<evidence type="ECO:0008006" key="3">
    <source>
        <dbReference type="Google" id="ProtNLM"/>
    </source>
</evidence>
<evidence type="ECO:0000313" key="1">
    <source>
        <dbReference type="EMBL" id="WZN41301.1"/>
    </source>
</evidence>
<organism evidence="1 2">
    <name type="scientific">Chitinophaga pollutisoli</name>
    <dbReference type="NCBI Taxonomy" id="3133966"/>
    <lineage>
        <taxon>Bacteria</taxon>
        <taxon>Pseudomonadati</taxon>
        <taxon>Bacteroidota</taxon>
        <taxon>Chitinophagia</taxon>
        <taxon>Chitinophagales</taxon>
        <taxon>Chitinophagaceae</taxon>
        <taxon>Chitinophaga</taxon>
    </lineage>
</organism>
<dbReference type="Proteomes" id="UP001485459">
    <property type="component" value="Chromosome"/>
</dbReference>
<keyword evidence="2" id="KW-1185">Reference proteome</keyword>
<dbReference type="EMBL" id="CP149822">
    <property type="protein sequence ID" value="WZN41301.1"/>
    <property type="molecule type" value="Genomic_DNA"/>
</dbReference>
<protein>
    <recommendedName>
        <fullName evidence="3">DUF481 domain-containing protein</fullName>
    </recommendedName>
</protein>